<dbReference type="Proteomes" id="UP000035553">
    <property type="component" value="Unassembled WGS sequence"/>
</dbReference>
<evidence type="ECO:0000313" key="2">
    <source>
        <dbReference type="Proteomes" id="UP000035553"/>
    </source>
</evidence>
<dbReference type="OrthoDB" id="2990567at2"/>
<keyword evidence="2" id="KW-1185">Reference proteome</keyword>
<proteinExistence type="predicted"/>
<reference evidence="1 2" key="1">
    <citation type="journal article" date="2011" name="J. Bacteriol.">
        <title>Draft genome sequence of Sporolactobacillus inulinus strain CASD, an efficient D-lactic acid-producing bacterium with high-concentration lactate tolerance capability.</title>
        <authorList>
            <person name="Yu B."/>
            <person name="Su F."/>
            <person name="Wang L."/>
            <person name="Xu K."/>
            <person name="Zhao B."/>
            <person name="Xu P."/>
        </authorList>
    </citation>
    <scope>NUCLEOTIDE SEQUENCE [LARGE SCALE GENOMIC DNA]</scope>
    <source>
        <strain evidence="1 2">CASD</strain>
    </source>
</reference>
<dbReference type="AlphaFoldDB" id="A0A0U1QSN8"/>
<dbReference type="RefSeq" id="WP_010023172.1">
    <property type="nucleotide sequence ID" value="NZ_AFVQ02000010.1"/>
</dbReference>
<evidence type="ECO:0000313" key="1">
    <source>
        <dbReference type="EMBL" id="KLI03807.1"/>
    </source>
</evidence>
<dbReference type="EMBL" id="AFVQ02000010">
    <property type="protein sequence ID" value="KLI03807.1"/>
    <property type="molecule type" value="Genomic_DNA"/>
</dbReference>
<sequence>MQVPQVRTVITTGQSLKNTYNQLKALEQEKRVWQYEEDRTHFSTKDAWDQRKLNQIAVKIGALNRQINKIHVQQSIGDQDTLTISSTAINQYRFHNE</sequence>
<accession>A0A0U1QSN8</accession>
<comment type="caution">
    <text evidence="1">The sequence shown here is derived from an EMBL/GenBank/DDBJ whole genome shotgun (WGS) entry which is preliminary data.</text>
</comment>
<gene>
    <name evidence="1" type="ORF">SINU_00655</name>
</gene>
<protein>
    <submittedName>
        <fullName evidence="1">Uncharacterized protein</fullName>
    </submittedName>
</protein>
<organism evidence="1 2">
    <name type="scientific">Sporolactobacillus inulinus CASD</name>
    <dbReference type="NCBI Taxonomy" id="1069536"/>
    <lineage>
        <taxon>Bacteria</taxon>
        <taxon>Bacillati</taxon>
        <taxon>Bacillota</taxon>
        <taxon>Bacilli</taxon>
        <taxon>Bacillales</taxon>
        <taxon>Sporolactobacillaceae</taxon>
        <taxon>Sporolactobacillus</taxon>
    </lineage>
</organism>
<name>A0A0U1QSN8_9BACL</name>